<feature type="domain" description="Mos1 transposase HTH" evidence="1">
    <location>
        <begin position="79"/>
        <end position="117"/>
    </location>
</feature>
<gene>
    <name evidence="2" type="ORF">LAZ67_13001981</name>
</gene>
<dbReference type="EMBL" id="CP092875">
    <property type="protein sequence ID" value="UYV75972.1"/>
    <property type="molecule type" value="Genomic_DNA"/>
</dbReference>
<dbReference type="PANTHER" id="PTHR46060:SF2">
    <property type="entry name" value="HISTONE-LYSINE N-METHYLTRANSFERASE SETMAR"/>
    <property type="match status" value="1"/>
</dbReference>
<keyword evidence="3" id="KW-1185">Reference proteome</keyword>
<dbReference type="InterPro" id="IPR052709">
    <property type="entry name" value="Transposase-MT_Hybrid"/>
</dbReference>
<evidence type="ECO:0000313" key="2">
    <source>
        <dbReference type="EMBL" id="UYV75972.1"/>
    </source>
</evidence>
<evidence type="ECO:0000259" key="1">
    <source>
        <dbReference type="Pfam" id="PF17906"/>
    </source>
</evidence>
<dbReference type="Pfam" id="PF17906">
    <property type="entry name" value="HTH_48"/>
    <property type="match status" value="1"/>
</dbReference>
<dbReference type="InterPro" id="IPR036397">
    <property type="entry name" value="RNaseH_sf"/>
</dbReference>
<accession>A0ABY6L4B1</accession>
<proteinExistence type="predicted"/>
<dbReference type="PANTHER" id="PTHR46060">
    <property type="entry name" value="MARINER MOS1 TRANSPOSASE-LIKE PROTEIN"/>
    <property type="match status" value="1"/>
</dbReference>
<dbReference type="InterPro" id="IPR041426">
    <property type="entry name" value="Mos1_HTH"/>
</dbReference>
<evidence type="ECO:0000313" key="3">
    <source>
        <dbReference type="Proteomes" id="UP001235939"/>
    </source>
</evidence>
<dbReference type="Gene3D" id="1.10.10.1450">
    <property type="match status" value="1"/>
</dbReference>
<reference evidence="2 3" key="1">
    <citation type="submission" date="2022-01" db="EMBL/GenBank/DDBJ databases">
        <title>A chromosomal length assembly of Cordylochernes scorpioides.</title>
        <authorList>
            <person name="Zeh D."/>
            <person name="Zeh J."/>
        </authorList>
    </citation>
    <scope>NUCLEOTIDE SEQUENCE [LARGE SCALE GENOMIC DNA]</scope>
    <source>
        <strain evidence="2">IN4F17</strain>
        <tissue evidence="2">Whole Body</tissue>
    </source>
</reference>
<dbReference type="Gene3D" id="3.30.420.10">
    <property type="entry name" value="Ribonuclease H-like superfamily/Ribonuclease H"/>
    <property type="match status" value="1"/>
</dbReference>
<sequence>MSWAMKLLITHHTRPTSRLPTTTFLSTSPTSWMRNTLKTKVMPKWPSMNSLPPELQIFIKLEYTSSRWQRCIDANVKKFKLGHYVAETTRNVITAWGKDTNSERTTRRWFKNFLNGDTSLGDEEGRGRPSVAIIEADTRKTTREVAEELNVDQLTIVHHLTQIGKVKKLDKWVPHDLNDVHKNQLLKCRRRYFCATRTSRIVTCDEKWIFYDNRRRSSQWLNRDAA</sequence>
<organism evidence="2 3">
    <name type="scientific">Cordylochernes scorpioides</name>
    <dbReference type="NCBI Taxonomy" id="51811"/>
    <lineage>
        <taxon>Eukaryota</taxon>
        <taxon>Metazoa</taxon>
        <taxon>Ecdysozoa</taxon>
        <taxon>Arthropoda</taxon>
        <taxon>Chelicerata</taxon>
        <taxon>Arachnida</taxon>
        <taxon>Pseudoscorpiones</taxon>
        <taxon>Cheliferoidea</taxon>
        <taxon>Chernetidae</taxon>
        <taxon>Cordylochernes</taxon>
    </lineage>
</organism>
<dbReference type="Proteomes" id="UP001235939">
    <property type="component" value="Chromosome 13"/>
</dbReference>
<name>A0ABY6L4B1_9ARAC</name>
<protein>
    <submittedName>
        <fullName evidence="2">SETMAR</fullName>
    </submittedName>
</protein>